<dbReference type="GO" id="GO:0005634">
    <property type="term" value="C:nucleus"/>
    <property type="evidence" value="ECO:0007669"/>
    <property type="project" value="UniProtKB-SubCell"/>
</dbReference>
<evidence type="ECO:0000259" key="8">
    <source>
        <dbReference type="PROSITE" id="PS50090"/>
    </source>
</evidence>
<proteinExistence type="evidence at transcript level"/>
<evidence type="ECO:0000313" key="10">
    <source>
        <dbReference type="EMBL" id="QMP81301.1"/>
    </source>
</evidence>
<dbReference type="Pfam" id="PF00249">
    <property type="entry name" value="Myb_DNA-binding"/>
    <property type="match status" value="2"/>
</dbReference>
<dbReference type="SMR" id="A0A7D7EWZ0"/>
<evidence type="ECO:0000259" key="9">
    <source>
        <dbReference type="PROSITE" id="PS51294"/>
    </source>
</evidence>
<dbReference type="FunFam" id="1.10.10.60:FF:000218">
    <property type="entry name" value="Myb transcription factor"/>
    <property type="match status" value="1"/>
</dbReference>
<keyword evidence="3" id="KW-0805">Transcription regulation</keyword>
<dbReference type="AlphaFoldDB" id="A0A7D7EWZ0"/>
<keyword evidence="6" id="KW-0804">Transcription</keyword>
<dbReference type="PANTHER" id="PTHR47999">
    <property type="entry name" value="TRANSCRIPTION FACTOR MYB8-RELATED-RELATED"/>
    <property type="match status" value="1"/>
</dbReference>
<comment type="subcellular location">
    <subcellularLocation>
        <location evidence="1">Nucleus</location>
    </subcellularLocation>
</comment>
<keyword evidence="5" id="KW-0010">Activator</keyword>
<dbReference type="PROSITE" id="PS51294">
    <property type="entry name" value="HTH_MYB"/>
    <property type="match status" value="2"/>
</dbReference>
<keyword evidence="7" id="KW-0539">Nucleus</keyword>
<keyword evidence="2" id="KW-0677">Repeat</keyword>
<feature type="domain" description="HTH myb-type" evidence="9">
    <location>
        <begin position="70"/>
        <end position="120"/>
    </location>
</feature>
<dbReference type="InterPro" id="IPR015495">
    <property type="entry name" value="Myb_TF_plants"/>
</dbReference>
<dbReference type="InterPro" id="IPR001005">
    <property type="entry name" value="SANT/Myb"/>
</dbReference>
<dbReference type="GO" id="GO:0080090">
    <property type="term" value="P:regulation of primary metabolic process"/>
    <property type="evidence" value="ECO:0007669"/>
    <property type="project" value="UniProtKB-ARBA"/>
</dbReference>
<dbReference type="InterPro" id="IPR017930">
    <property type="entry name" value="Myb_dom"/>
</dbReference>
<dbReference type="EMBL" id="MT231490">
    <property type="protein sequence ID" value="QMP81301.1"/>
    <property type="molecule type" value="mRNA"/>
</dbReference>
<dbReference type="GO" id="GO:0010597">
    <property type="term" value="P:green leaf volatile biosynthetic process"/>
    <property type="evidence" value="ECO:0007669"/>
    <property type="project" value="UniProtKB-ARBA"/>
</dbReference>
<dbReference type="PROSITE" id="PS50090">
    <property type="entry name" value="MYB_LIKE"/>
    <property type="match status" value="2"/>
</dbReference>
<feature type="domain" description="HTH myb-type" evidence="9">
    <location>
        <begin position="17"/>
        <end position="69"/>
    </location>
</feature>
<dbReference type="CDD" id="cd00167">
    <property type="entry name" value="SANT"/>
    <property type="match status" value="2"/>
</dbReference>
<gene>
    <name evidence="10" type="primary">MYB2</name>
</gene>
<dbReference type="GO" id="GO:0000976">
    <property type="term" value="F:transcription cis-regulatory region binding"/>
    <property type="evidence" value="ECO:0007669"/>
    <property type="project" value="UniProtKB-ARBA"/>
</dbReference>
<organism evidence="10">
    <name type="scientific">Ipomoea batatas</name>
    <name type="common">Sweet potato</name>
    <name type="synonym">Convolvulus batatas</name>
    <dbReference type="NCBI Taxonomy" id="4120"/>
    <lineage>
        <taxon>Eukaryota</taxon>
        <taxon>Viridiplantae</taxon>
        <taxon>Streptophyta</taxon>
        <taxon>Embryophyta</taxon>
        <taxon>Tracheophyta</taxon>
        <taxon>Spermatophyta</taxon>
        <taxon>Magnoliopsida</taxon>
        <taxon>eudicotyledons</taxon>
        <taxon>Gunneridae</taxon>
        <taxon>Pentapetalae</taxon>
        <taxon>asterids</taxon>
        <taxon>lamiids</taxon>
        <taxon>Solanales</taxon>
        <taxon>Convolvulaceae</taxon>
        <taxon>Ipomoeeae</taxon>
        <taxon>Ipomoea</taxon>
    </lineage>
</organism>
<dbReference type="Gene3D" id="1.10.10.60">
    <property type="entry name" value="Homeodomain-like"/>
    <property type="match status" value="2"/>
</dbReference>
<accession>A0A7D7EWZ0</accession>
<evidence type="ECO:0000256" key="1">
    <source>
        <dbReference type="ARBA" id="ARBA00004123"/>
    </source>
</evidence>
<evidence type="ECO:0000256" key="2">
    <source>
        <dbReference type="ARBA" id="ARBA00022737"/>
    </source>
</evidence>
<evidence type="ECO:0000256" key="4">
    <source>
        <dbReference type="ARBA" id="ARBA00023125"/>
    </source>
</evidence>
<evidence type="ECO:0000256" key="5">
    <source>
        <dbReference type="ARBA" id="ARBA00023159"/>
    </source>
</evidence>
<keyword evidence="4" id="KW-0238">DNA-binding</keyword>
<feature type="domain" description="Myb-like" evidence="8">
    <location>
        <begin position="13"/>
        <end position="65"/>
    </location>
</feature>
<name>A0A7D7EWZ0_IPOBA</name>
<evidence type="ECO:0000256" key="7">
    <source>
        <dbReference type="ARBA" id="ARBA00023242"/>
    </source>
</evidence>
<dbReference type="SUPFAM" id="SSF46689">
    <property type="entry name" value="Homeodomain-like"/>
    <property type="match status" value="1"/>
</dbReference>
<reference evidence="10" key="1">
    <citation type="journal article" date="2020" name="Front. Plant Sci.">
        <title>Multiple MYB Activators and Repressors Collaboratively Regulate the Juvenile Red Fading in Leaves of Sweetpotato.</title>
        <authorList>
            <person name="Deng J."/>
            <person name="Wu D."/>
            <person name="Shi J."/>
            <person name="Balfour K."/>
            <person name="Wang H."/>
            <person name="Zhu G."/>
            <person name="Liu Y."/>
            <person name="Wang J."/>
            <person name="Zhu Z."/>
        </authorList>
    </citation>
    <scope>NUCLEOTIDE SEQUENCE</scope>
    <source>
        <tissue evidence="10">Leaf</tissue>
    </source>
</reference>
<feature type="domain" description="Myb-like" evidence="8">
    <location>
        <begin position="66"/>
        <end position="116"/>
    </location>
</feature>
<evidence type="ECO:0000256" key="3">
    <source>
        <dbReference type="ARBA" id="ARBA00023015"/>
    </source>
</evidence>
<dbReference type="SMART" id="SM00717">
    <property type="entry name" value="SANT"/>
    <property type="match status" value="2"/>
</dbReference>
<protein>
    <submittedName>
        <fullName evidence="10">Anthocyanin R2R3-MYB transcriptional activator</fullName>
    </submittedName>
</protein>
<dbReference type="InterPro" id="IPR009057">
    <property type="entry name" value="Homeodomain-like_sf"/>
</dbReference>
<sequence length="262" mass="29941">MVNSLSSAWPSPSGLMRKGAWTEEEDNLLRKCIQKYGEGKWHLVPLRAGLNRCRKSCRLRWLNYLRPDIKRGDFSVDEVDLIMRLHRLLGNRWSLIAGRIPGRTANDVKNYWNTHIQKKVFAMAAASSRMQDNWKGKAPEISKNTVVKPQPRRFLNTSSISRTSITGKATAVTYDAQIQAHTLPQPETTTTSDLVMENVQKNDTIASFPSELETTTFDDRVQWWEELLFDKELNDEGTACMHEGQVGWSHLPTDIDLLELLS</sequence>
<dbReference type="PANTHER" id="PTHR47999:SF24">
    <property type="entry name" value="TRANSCRIPTION FACTOR MYB90"/>
    <property type="match status" value="1"/>
</dbReference>
<evidence type="ECO:0000256" key="6">
    <source>
        <dbReference type="ARBA" id="ARBA00023163"/>
    </source>
</evidence>